<dbReference type="EMBL" id="CP077302">
    <property type="protein sequence ID" value="QXB19765.1"/>
    <property type="molecule type" value="Genomic_DNA"/>
</dbReference>
<feature type="transmembrane region" description="Helical" evidence="7">
    <location>
        <begin position="14"/>
        <end position="34"/>
    </location>
</feature>
<dbReference type="NCBIfam" id="TIGR00945">
    <property type="entry name" value="tatC"/>
    <property type="match status" value="1"/>
</dbReference>
<evidence type="ECO:0000313" key="9">
    <source>
        <dbReference type="EMBL" id="QXB19765.1"/>
    </source>
</evidence>
<protein>
    <recommendedName>
        <fullName evidence="7">Sec-independent protein translocase protein TatC</fullName>
    </recommendedName>
</protein>
<keyword evidence="4 7" id="KW-1133">Transmembrane helix</keyword>
<comment type="similarity">
    <text evidence="7">Belongs to the TatC family.</text>
</comment>
<comment type="function">
    <text evidence="7">Part of the twin-arginine translocation (Tat) system that transports large folded proteins containing a characteristic twin-arginine motif in their signal peptide across membranes. Together with TatB, TatC is part of a receptor directly interacting with Tat signal peptides.</text>
</comment>
<gene>
    <name evidence="7 9" type="primary">tatC</name>
    <name evidence="9" type="ORF">I6L55_11100</name>
</gene>
<feature type="region of interest" description="Disordered" evidence="8">
    <location>
        <begin position="255"/>
        <end position="324"/>
    </location>
</feature>
<evidence type="ECO:0000256" key="2">
    <source>
        <dbReference type="ARBA" id="ARBA00022692"/>
    </source>
</evidence>
<feature type="transmembrane region" description="Helical" evidence="7">
    <location>
        <begin position="225"/>
        <end position="245"/>
    </location>
</feature>
<keyword evidence="6 7" id="KW-0472">Membrane</keyword>
<evidence type="ECO:0000256" key="5">
    <source>
        <dbReference type="ARBA" id="ARBA00023010"/>
    </source>
</evidence>
<keyword evidence="7" id="KW-1003">Cell membrane</keyword>
<accession>A0ABX8KZU8</accession>
<sequence length="324" mass="36385">MSLVEHLQELRRRVLVSLAAILVGTIVGFIWYQYAPWRLMPLGEIIRGPYCSLPDELRADFTGDGECRLLATRPLEMFMLRLKIGALAGLVLASPVWLSQIWKFITPGLLKNERRYTFVFVTIAVILFVSGATLAYFILDQGFLILMSIGSEFQIAALSGGDYYNFLLSLIVIFGVSFEVPLIIIMLNLVGVLRYEHVKDKRRFIIVLIFIFAAVMTPTQDPFSMTILGLSITFLVELAFQFCRFNDRKRKRERPDWMDLDDEQGSGPIDAPTPVGSASPIGSSTSIRAAPIERPQPVHRAPATKSSTSQKRGFENDIDFGDVL</sequence>
<evidence type="ECO:0000256" key="8">
    <source>
        <dbReference type="SAM" id="MobiDB-lite"/>
    </source>
</evidence>
<proteinExistence type="inferred from homology"/>
<organism evidence="9 10">
    <name type="scientific">Corynebacterium coyleae</name>
    <dbReference type="NCBI Taxonomy" id="53374"/>
    <lineage>
        <taxon>Bacteria</taxon>
        <taxon>Bacillati</taxon>
        <taxon>Actinomycetota</taxon>
        <taxon>Actinomycetes</taxon>
        <taxon>Mycobacteriales</taxon>
        <taxon>Corynebacteriaceae</taxon>
        <taxon>Corynebacterium</taxon>
    </lineage>
</organism>
<dbReference type="HAMAP" id="MF_00902">
    <property type="entry name" value="TatC"/>
    <property type="match status" value="1"/>
</dbReference>
<evidence type="ECO:0000256" key="7">
    <source>
        <dbReference type="HAMAP-Rule" id="MF_00902"/>
    </source>
</evidence>
<reference evidence="9 10" key="1">
    <citation type="submission" date="2021-06" db="EMBL/GenBank/DDBJ databases">
        <title>FDA dAtabase for Regulatory Grade micrObial Sequences (FDA-ARGOS): Supporting development and validation of Infectious Disease Dx tests.</title>
        <authorList>
            <person name="Sproer C."/>
            <person name="Gronow S."/>
            <person name="Severitt S."/>
            <person name="Schroder I."/>
            <person name="Tallon L."/>
            <person name="Sadzewicz L."/>
            <person name="Zhao X."/>
            <person name="Boylan J."/>
            <person name="Ott S."/>
            <person name="Bowen H."/>
            <person name="Vavikolanu K."/>
            <person name="Mehta A."/>
            <person name="Aluvathingal J."/>
            <person name="Nadendla S."/>
            <person name="Lowell S."/>
            <person name="Myers T."/>
            <person name="Yan Y."/>
        </authorList>
    </citation>
    <scope>NUCLEOTIDE SEQUENCE [LARGE SCALE GENOMIC DNA]</scope>
    <source>
        <strain evidence="9 10">FDAARGOS 1425</strain>
    </source>
</reference>
<feature type="transmembrane region" description="Helical" evidence="7">
    <location>
        <begin position="166"/>
        <end position="190"/>
    </location>
</feature>
<evidence type="ECO:0000256" key="1">
    <source>
        <dbReference type="ARBA" id="ARBA00004141"/>
    </source>
</evidence>
<keyword evidence="10" id="KW-1185">Reference proteome</keyword>
<dbReference type="PANTHER" id="PTHR30371:SF0">
    <property type="entry name" value="SEC-INDEPENDENT PROTEIN TRANSLOCASE PROTEIN TATC, CHLOROPLASTIC-RELATED"/>
    <property type="match status" value="1"/>
</dbReference>
<dbReference type="Pfam" id="PF00902">
    <property type="entry name" value="TatC"/>
    <property type="match status" value="1"/>
</dbReference>
<feature type="transmembrane region" description="Helical" evidence="7">
    <location>
        <begin position="78"/>
        <end position="98"/>
    </location>
</feature>
<name>A0ABX8KZU8_9CORY</name>
<dbReference type="PROSITE" id="PS01218">
    <property type="entry name" value="TATC"/>
    <property type="match status" value="1"/>
</dbReference>
<evidence type="ECO:0000256" key="4">
    <source>
        <dbReference type="ARBA" id="ARBA00022989"/>
    </source>
</evidence>
<keyword evidence="7" id="KW-0813">Transport</keyword>
<comment type="subcellular location">
    <subcellularLocation>
        <location evidence="7">Cell membrane</location>
        <topology evidence="7">Multi-pass membrane protein</topology>
    </subcellularLocation>
    <subcellularLocation>
        <location evidence="1">Membrane</location>
        <topology evidence="1">Multi-pass membrane protein</topology>
    </subcellularLocation>
</comment>
<keyword evidence="3 7" id="KW-0653">Protein transport</keyword>
<dbReference type="InterPro" id="IPR002033">
    <property type="entry name" value="TatC"/>
</dbReference>
<dbReference type="InterPro" id="IPR019820">
    <property type="entry name" value="Sec-indep_translocase_CS"/>
</dbReference>
<feature type="transmembrane region" description="Helical" evidence="7">
    <location>
        <begin position="118"/>
        <end position="139"/>
    </location>
</feature>
<evidence type="ECO:0000256" key="3">
    <source>
        <dbReference type="ARBA" id="ARBA00022927"/>
    </source>
</evidence>
<keyword evidence="2 7" id="KW-0812">Transmembrane</keyword>
<keyword evidence="5 7" id="KW-0811">Translocation</keyword>
<comment type="subunit">
    <text evidence="7">The Tat system comprises two distinct complexes: a TatABC complex, containing multiple copies of TatA, TatB and TatC subunits, and a separate TatA complex, containing only TatA subunits. Substrates initially bind to the TatABC complex, which probably triggers association of the separate TatA complex to form the active translocon.</text>
</comment>
<evidence type="ECO:0000313" key="10">
    <source>
        <dbReference type="Proteomes" id="UP000683520"/>
    </source>
</evidence>
<dbReference type="Proteomes" id="UP000683520">
    <property type="component" value="Chromosome"/>
</dbReference>
<evidence type="ECO:0000256" key="6">
    <source>
        <dbReference type="ARBA" id="ARBA00023136"/>
    </source>
</evidence>
<feature type="transmembrane region" description="Helical" evidence="7">
    <location>
        <begin position="202"/>
        <end position="219"/>
    </location>
</feature>
<dbReference type="PANTHER" id="PTHR30371">
    <property type="entry name" value="SEC-INDEPENDENT PROTEIN TRANSLOCASE PROTEIN TATC"/>
    <property type="match status" value="1"/>
</dbReference>
<dbReference type="PRINTS" id="PR01840">
    <property type="entry name" value="TATCFAMILY"/>
</dbReference>